<dbReference type="OrthoDB" id="4451586at2759"/>
<dbReference type="Proteomes" id="UP000785200">
    <property type="component" value="Unassembled WGS sequence"/>
</dbReference>
<gene>
    <name evidence="3" type="ORF">D0Z07_8792</name>
</gene>
<dbReference type="InterPro" id="IPR052761">
    <property type="entry name" value="Fungal_Detox/Toxin_TFs"/>
</dbReference>
<dbReference type="EMBL" id="VNKQ01000018">
    <property type="protein sequence ID" value="KAG0645546.1"/>
    <property type="molecule type" value="Genomic_DNA"/>
</dbReference>
<dbReference type="AlphaFoldDB" id="A0A9P6VDA0"/>
<dbReference type="InterPro" id="IPR007219">
    <property type="entry name" value="XnlR_reg_dom"/>
</dbReference>
<dbReference type="GO" id="GO:0003677">
    <property type="term" value="F:DNA binding"/>
    <property type="evidence" value="ECO:0007669"/>
    <property type="project" value="InterPro"/>
</dbReference>
<reference evidence="3" key="1">
    <citation type="submission" date="2019-07" db="EMBL/GenBank/DDBJ databases">
        <title>Hyphodiscus hymeniophilus genome sequencing and assembly.</title>
        <authorList>
            <person name="Kramer G."/>
            <person name="Nodwell J."/>
        </authorList>
    </citation>
    <scope>NUCLEOTIDE SEQUENCE</scope>
    <source>
        <strain evidence="3">ATCC 34498</strain>
    </source>
</reference>
<evidence type="ECO:0000313" key="4">
    <source>
        <dbReference type="Proteomes" id="UP000785200"/>
    </source>
</evidence>
<dbReference type="GO" id="GO:0006351">
    <property type="term" value="P:DNA-templated transcription"/>
    <property type="evidence" value="ECO:0007669"/>
    <property type="project" value="InterPro"/>
</dbReference>
<dbReference type="Pfam" id="PF04082">
    <property type="entry name" value="Fungal_trans"/>
    <property type="match status" value="1"/>
</dbReference>
<name>A0A9P6VDA0_9HELO</name>
<dbReference type="CDD" id="cd12148">
    <property type="entry name" value="fungal_TF_MHR"/>
    <property type="match status" value="1"/>
</dbReference>
<dbReference type="GO" id="GO:0008270">
    <property type="term" value="F:zinc ion binding"/>
    <property type="evidence" value="ECO:0007669"/>
    <property type="project" value="InterPro"/>
</dbReference>
<dbReference type="PANTHER" id="PTHR47425:SF2">
    <property type="entry name" value="FARB-RELATED"/>
    <property type="match status" value="1"/>
</dbReference>
<feature type="domain" description="Xylanolytic transcriptional activator regulatory" evidence="2">
    <location>
        <begin position="24"/>
        <end position="225"/>
    </location>
</feature>
<evidence type="ECO:0000313" key="3">
    <source>
        <dbReference type="EMBL" id="KAG0645546.1"/>
    </source>
</evidence>
<organism evidence="3 4">
    <name type="scientific">Hyphodiscus hymeniophilus</name>
    <dbReference type="NCBI Taxonomy" id="353542"/>
    <lineage>
        <taxon>Eukaryota</taxon>
        <taxon>Fungi</taxon>
        <taxon>Dikarya</taxon>
        <taxon>Ascomycota</taxon>
        <taxon>Pezizomycotina</taxon>
        <taxon>Leotiomycetes</taxon>
        <taxon>Helotiales</taxon>
        <taxon>Hyphodiscaceae</taxon>
        <taxon>Hyphodiscus</taxon>
    </lineage>
</organism>
<sequence length="471" mass="53085">MDIEFLRKKGALEIPSPNFCNQLLRSYVLWVHPFVPIIDLNQLLYAITADDGIYQISLPLFHAIMFAGSAYVKPQYLTAAGYASRKDARKAFFQRARLLYDMDAEDNRFSLVQALILMSYWFETPDGQKDTWHWARLAFSSACALQYDVEPEGTEALNRREHCVDPQRQQHWRIIFWSAYCRYIITALGMRQPMKEANIELDVPLLSPDDFSLDPLSPSLLATIGEDCWFLGNVQYNEQVVALCIAQTGLCIHLGRIMECQYSDIGSRIGTTTEKTITLAPATSTAEIVSRNDGILTSWLSELPNNIRYHPESVVEGPSQALFVHRAFLKMLYLTALVTLHRSHAASDAVQNFSSQKLSYFKMEGAANEITDIAYSLQSQDLTQFLPLTAVTAILAAAMFNLQRTLSTDDNVRLASAARLFSCTLVMQSLQSVHYAADFGLSMLSSTIRKAGFQWYHQYLCAIGSTITELL</sequence>
<comment type="caution">
    <text evidence="3">The sequence shown here is derived from an EMBL/GenBank/DDBJ whole genome shotgun (WGS) entry which is preliminary data.</text>
</comment>
<accession>A0A9P6VDA0</accession>
<dbReference type="PANTHER" id="PTHR47425">
    <property type="entry name" value="FARB-RELATED"/>
    <property type="match status" value="1"/>
</dbReference>
<keyword evidence="4" id="KW-1185">Reference proteome</keyword>
<proteinExistence type="predicted"/>
<evidence type="ECO:0000259" key="2">
    <source>
        <dbReference type="Pfam" id="PF04082"/>
    </source>
</evidence>
<keyword evidence="1" id="KW-0539">Nucleus</keyword>
<evidence type="ECO:0000256" key="1">
    <source>
        <dbReference type="ARBA" id="ARBA00023242"/>
    </source>
</evidence>
<protein>
    <submittedName>
        <fullName evidence="3">Transcription factor</fullName>
    </submittedName>
</protein>